<evidence type="ECO:0000313" key="1">
    <source>
        <dbReference type="EMBL" id="VEP18539.1"/>
    </source>
</evidence>
<organism evidence="1 2">
    <name type="scientific">Hyella patelloides LEGE 07179</name>
    <dbReference type="NCBI Taxonomy" id="945734"/>
    <lineage>
        <taxon>Bacteria</taxon>
        <taxon>Bacillati</taxon>
        <taxon>Cyanobacteriota</taxon>
        <taxon>Cyanophyceae</taxon>
        <taxon>Pleurocapsales</taxon>
        <taxon>Hyellaceae</taxon>
        <taxon>Hyella</taxon>
    </lineage>
</organism>
<sequence length="161" mass="18991">MTITLKHYADYFAIALEIGLPIKEEIITWADNLILNNSKPSMWAIDLATSHNKSIQDTIGLLREVPEESDLNISFKLIIAKISILYNFVKEEDYPILSSLGNWYRVNHAKIKLDLHFMSAFEVMYNEPRYIWQYFFDESEIPEYYQELIVIGKDYIQYLPI</sequence>
<dbReference type="OrthoDB" id="486115at2"/>
<name>A0A563W4B3_9CYAN</name>
<reference evidence="1 2" key="1">
    <citation type="submission" date="2019-01" db="EMBL/GenBank/DDBJ databases">
        <authorList>
            <person name="Brito A."/>
        </authorList>
    </citation>
    <scope>NUCLEOTIDE SEQUENCE [LARGE SCALE GENOMIC DNA]</scope>
    <source>
        <strain evidence="1">1</strain>
    </source>
</reference>
<accession>A0A563W4B3</accession>
<dbReference type="Proteomes" id="UP000320055">
    <property type="component" value="Unassembled WGS sequence"/>
</dbReference>
<evidence type="ECO:0000313" key="2">
    <source>
        <dbReference type="Proteomes" id="UP000320055"/>
    </source>
</evidence>
<dbReference type="RefSeq" id="WP_144867870.1">
    <property type="nucleotide sequence ID" value="NZ_LR213839.1"/>
</dbReference>
<protein>
    <submittedName>
        <fullName evidence="1">Uncharacterized protein</fullName>
    </submittedName>
</protein>
<gene>
    <name evidence="1" type="ORF">H1P_810001</name>
</gene>
<proteinExistence type="predicted"/>
<keyword evidence="2" id="KW-1185">Reference proteome</keyword>
<dbReference type="EMBL" id="CAACVJ010000689">
    <property type="protein sequence ID" value="VEP18539.1"/>
    <property type="molecule type" value="Genomic_DNA"/>
</dbReference>
<dbReference type="AlphaFoldDB" id="A0A563W4B3"/>